<keyword evidence="3" id="KW-1185">Reference proteome</keyword>
<name>A0AAD5YJW7_9APHY</name>
<evidence type="ECO:0000256" key="1">
    <source>
        <dbReference type="SAM" id="Coils"/>
    </source>
</evidence>
<keyword evidence="1" id="KW-0175">Coiled coil</keyword>
<dbReference type="EMBL" id="JANAWD010000131">
    <property type="protein sequence ID" value="KAJ3486128.1"/>
    <property type="molecule type" value="Genomic_DNA"/>
</dbReference>
<dbReference type="AlphaFoldDB" id="A0AAD5YJW7"/>
<evidence type="ECO:0000313" key="2">
    <source>
        <dbReference type="EMBL" id="KAJ3486128.1"/>
    </source>
</evidence>
<protein>
    <submittedName>
        <fullName evidence="2">Uncharacterized protein</fullName>
    </submittedName>
</protein>
<accession>A0AAD5YJW7</accession>
<feature type="coiled-coil region" evidence="1">
    <location>
        <begin position="59"/>
        <end position="107"/>
    </location>
</feature>
<dbReference type="Proteomes" id="UP001212997">
    <property type="component" value="Unassembled WGS sequence"/>
</dbReference>
<reference evidence="2" key="1">
    <citation type="submission" date="2022-07" db="EMBL/GenBank/DDBJ databases">
        <title>Genome Sequence of Physisporinus lineatus.</title>
        <authorList>
            <person name="Buettner E."/>
        </authorList>
    </citation>
    <scope>NUCLEOTIDE SEQUENCE</scope>
    <source>
        <strain evidence="2">VT162</strain>
    </source>
</reference>
<organism evidence="2 3">
    <name type="scientific">Meripilus lineatus</name>
    <dbReference type="NCBI Taxonomy" id="2056292"/>
    <lineage>
        <taxon>Eukaryota</taxon>
        <taxon>Fungi</taxon>
        <taxon>Dikarya</taxon>
        <taxon>Basidiomycota</taxon>
        <taxon>Agaricomycotina</taxon>
        <taxon>Agaricomycetes</taxon>
        <taxon>Polyporales</taxon>
        <taxon>Meripilaceae</taxon>
        <taxon>Meripilus</taxon>
    </lineage>
</organism>
<evidence type="ECO:0000313" key="3">
    <source>
        <dbReference type="Proteomes" id="UP001212997"/>
    </source>
</evidence>
<proteinExistence type="predicted"/>
<gene>
    <name evidence="2" type="ORF">NLI96_g4473</name>
</gene>
<comment type="caution">
    <text evidence="2">The sequence shown here is derived from an EMBL/GenBank/DDBJ whole genome shotgun (WGS) entry which is preliminary data.</text>
</comment>
<sequence length="119" mass="13873">MDPPVPDPIGDLKWIVESCNRPGIRKIIGNAHMKAHSDKLQIITLEENLSWERMQHAKVIARKETIDELTREVQDQRQRMSQYEAKIQELEAKLYEERQKNDEHVLRLAKVMGAFVRGG</sequence>